<comment type="pathway">
    <text evidence="1 8">Cofactor biosynthesis; ubiquinone biosynthesis.</text>
</comment>
<keyword evidence="9" id="KW-0830">Ubiquinone</keyword>
<keyword evidence="10" id="KW-1185">Reference proteome</keyword>
<keyword evidence="7 8" id="KW-0472">Membrane</keyword>
<sequence length="179" mass="20137">MTQPMPGEMTPQEKKARMIRVNHAGEYGALRIYEGQLRILGKSPKGDLLRHMLAQEKEHLEKFEKLIIEHRVRPTLLSPLWHGLGYALGALTATMGEKTAMACTVAVEEVIDDHYAKQEQELPESESDFKTLIHKCREEELEHRDIGLANGAEQATAYPLLKGAIKAGTKLAIWLSERV</sequence>
<keyword evidence="5 8" id="KW-0408">Iron</keyword>
<feature type="binding site" evidence="8">
    <location>
        <position position="56"/>
    </location>
    <ligand>
        <name>Fe cation</name>
        <dbReference type="ChEBI" id="CHEBI:24875"/>
        <label>2</label>
    </ligand>
</feature>
<dbReference type="PANTHER" id="PTHR11237">
    <property type="entry name" value="COENZYME Q10 BIOSYNTHESIS PROTEIN 7"/>
    <property type="match status" value="1"/>
</dbReference>
<protein>
    <recommendedName>
        <fullName evidence="8">3-demethoxyubiquinol 3-hydroxylase</fullName>
        <shortName evidence="8">DMQ hydroxylase</shortName>
        <ecNumber evidence="8">1.14.99.60</ecNumber>
    </recommendedName>
    <alternativeName>
        <fullName evidence="8">2-nonaprenyl-3-methyl-6-methoxy-1,4-benzoquinol hydroxylase</fullName>
    </alternativeName>
</protein>
<evidence type="ECO:0000256" key="2">
    <source>
        <dbReference type="ARBA" id="ARBA00022688"/>
    </source>
</evidence>
<dbReference type="HAMAP" id="MF_01658">
    <property type="entry name" value="COQ7"/>
    <property type="match status" value="1"/>
</dbReference>
<feature type="binding site" evidence="8">
    <location>
        <position position="140"/>
    </location>
    <ligand>
        <name>Fe cation</name>
        <dbReference type="ChEBI" id="CHEBI:24875"/>
        <label>2</label>
    </ligand>
</feature>
<comment type="catalytic activity">
    <reaction evidence="8">
        <text>a 5-methoxy-2-methyl-3-(all-trans-polyprenyl)benzene-1,4-diol + AH2 + O2 = a 3-demethylubiquinol + A + H2O</text>
        <dbReference type="Rhea" id="RHEA:50908"/>
        <dbReference type="Rhea" id="RHEA-COMP:10859"/>
        <dbReference type="Rhea" id="RHEA-COMP:10914"/>
        <dbReference type="ChEBI" id="CHEBI:13193"/>
        <dbReference type="ChEBI" id="CHEBI:15377"/>
        <dbReference type="ChEBI" id="CHEBI:15379"/>
        <dbReference type="ChEBI" id="CHEBI:17499"/>
        <dbReference type="ChEBI" id="CHEBI:84167"/>
        <dbReference type="ChEBI" id="CHEBI:84422"/>
        <dbReference type="EC" id="1.14.99.60"/>
    </reaction>
</comment>
<dbReference type="InterPro" id="IPR009078">
    <property type="entry name" value="Ferritin-like_SF"/>
</dbReference>
<dbReference type="GO" id="GO:0005886">
    <property type="term" value="C:plasma membrane"/>
    <property type="evidence" value="ECO:0007669"/>
    <property type="project" value="UniProtKB-SubCell"/>
</dbReference>
<evidence type="ECO:0000256" key="1">
    <source>
        <dbReference type="ARBA" id="ARBA00004749"/>
    </source>
</evidence>
<gene>
    <name evidence="8" type="primary">coq7</name>
    <name evidence="9" type="ORF">GQ61_05360</name>
</gene>
<keyword evidence="4 8" id="KW-0560">Oxidoreductase</keyword>
<evidence type="ECO:0000313" key="9">
    <source>
        <dbReference type="EMBL" id="ARN84812.1"/>
    </source>
</evidence>
<evidence type="ECO:0000256" key="6">
    <source>
        <dbReference type="ARBA" id="ARBA00023033"/>
    </source>
</evidence>
<proteinExistence type="inferred from homology"/>
<dbReference type="GO" id="GO:0008682">
    <property type="term" value="F:3-demethoxyubiquinol 3-hydroxylase activity"/>
    <property type="evidence" value="ECO:0007669"/>
    <property type="project" value="UniProtKB-EC"/>
</dbReference>
<dbReference type="SUPFAM" id="SSF47240">
    <property type="entry name" value="Ferritin-like"/>
    <property type="match status" value="1"/>
</dbReference>
<evidence type="ECO:0000256" key="3">
    <source>
        <dbReference type="ARBA" id="ARBA00022723"/>
    </source>
</evidence>
<feature type="binding site" evidence="8">
    <location>
        <position position="59"/>
    </location>
    <ligand>
        <name>Fe cation</name>
        <dbReference type="ChEBI" id="CHEBI:24875"/>
        <label>1</label>
    </ligand>
</feature>
<dbReference type="UniPathway" id="UPA00232"/>
<keyword evidence="6 8" id="KW-0503">Monooxygenase</keyword>
<feature type="binding site" evidence="8">
    <location>
        <position position="140"/>
    </location>
    <ligand>
        <name>Fe cation</name>
        <dbReference type="ChEBI" id="CHEBI:24875"/>
        <label>1</label>
    </ligand>
</feature>
<comment type="similarity">
    <text evidence="8">Belongs to the COQ7 family.</text>
</comment>
<dbReference type="InterPro" id="IPR011566">
    <property type="entry name" value="Ubq_synth_Coq7"/>
</dbReference>
<keyword evidence="3 8" id="KW-0479">Metal-binding</keyword>
<accession>A0A1W6N4R4</accession>
<dbReference type="Proteomes" id="UP000237351">
    <property type="component" value="Chromosome"/>
</dbReference>
<evidence type="ECO:0000256" key="8">
    <source>
        <dbReference type="HAMAP-Rule" id="MF_01658"/>
    </source>
</evidence>
<reference evidence="9 10" key="1">
    <citation type="submission" date="2014-06" db="EMBL/GenBank/DDBJ databases">
        <title>The genome of the endonuclear symbiont Nucleicultrix amoebiphila.</title>
        <authorList>
            <person name="Schulz F."/>
            <person name="Horn M."/>
        </authorList>
    </citation>
    <scope>NUCLEOTIDE SEQUENCE [LARGE SCALE GENOMIC DNA]</scope>
    <source>
        <strain evidence="9 10">FS5</strain>
    </source>
</reference>
<keyword evidence="2 8" id="KW-0831">Ubiquinone biosynthesis</keyword>
<keyword evidence="8" id="KW-1003">Cell membrane</keyword>
<dbReference type="CDD" id="cd01042">
    <property type="entry name" value="DMQH"/>
    <property type="match status" value="1"/>
</dbReference>
<feature type="binding site" evidence="8">
    <location>
        <position position="56"/>
    </location>
    <ligand>
        <name>Fe cation</name>
        <dbReference type="ChEBI" id="CHEBI:24875"/>
        <label>1</label>
    </ligand>
</feature>
<feature type="binding site" evidence="8">
    <location>
        <position position="108"/>
    </location>
    <ligand>
        <name>Fe cation</name>
        <dbReference type="ChEBI" id="CHEBI:24875"/>
        <label>2</label>
    </ligand>
</feature>
<feature type="binding site" evidence="8">
    <location>
        <position position="26"/>
    </location>
    <ligand>
        <name>Fe cation</name>
        <dbReference type="ChEBI" id="CHEBI:24875"/>
        <label>1</label>
    </ligand>
</feature>
<evidence type="ECO:0000256" key="5">
    <source>
        <dbReference type="ARBA" id="ARBA00023004"/>
    </source>
</evidence>
<feature type="binding site" evidence="8">
    <location>
        <position position="143"/>
    </location>
    <ligand>
        <name>Fe cation</name>
        <dbReference type="ChEBI" id="CHEBI:24875"/>
        <label>2</label>
    </ligand>
</feature>
<organism evidence="9 10">
    <name type="scientific">Candidatus Nucleicultrix amoebiphila FS5</name>
    <dbReference type="NCBI Taxonomy" id="1414854"/>
    <lineage>
        <taxon>Bacteria</taxon>
        <taxon>Pseudomonadati</taxon>
        <taxon>Pseudomonadota</taxon>
        <taxon>Alphaproteobacteria</taxon>
        <taxon>Holosporales</taxon>
        <taxon>Candidatus Nucleicultricaceae</taxon>
        <taxon>Candidatus Nucleicultrix</taxon>
    </lineage>
</organism>
<dbReference type="STRING" id="1414854.GQ61_05360"/>
<dbReference type="RefSeq" id="WP_232317300.1">
    <property type="nucleotide sequence ID" value="NZ_CP008743.1"/>
</dbReference>
<comment type="cofactor">
    <cofactor evidence="8">
        <name>Fe cation</name>
        <dbReference type="ChEBI" id="CHEBI:24875"/>
    </cofactor>
    <text evidence="8">Binds 2 iron ions per subunit.</text>
</comment>
<dbReference type="KEGG" id="naf:GQ61_05360"/>
<comment type="subcellular location">
    <subcellularLocation>
        <location evidence="8">Cell membrane</location>
        <topology evidence="8">Peripheral membrane protein</topology>
    </subcellularLocation>
</comment>
<evidence type="ECO:0000256" key="4">
    <source>
        <dbReference type="ARBA" id="ARBA00023002"/>
    </source>
</evidence>
<dbReference type="Pfam" id="PF03232">
    <property type="entry name" value="COQ7"/>
    <property type="match status" value="1"/>
</dbReference>
<name>A0A1W6N4R4_9PROT</name>
<dbReference type="PANTHER" id="PTHR11237:SF4">
    <property type="entry name" value="5-DEMETHOXYUBIQUINONE HYDROXYLASE, MITOCHONDRIAL"/>
    <property type="match status" value="1"/>
</dbReference>
<dbReference type="GO" id="GO:0046872">
    <property type="term" value="F:metal ion binding"/>
    <property type="evidence" value="ECO:0007669"/>
    <property type="project" value="UniProtKB-KW"/>
</dbReference>
<dbReference type="EMBL" id="CP008743">
    <property type="protein sequence ID" value="ARN84812.1"/>
    <property type="molecule type" value="Genomic_DNA"/>
</dbReference>
<dbReference type="GO" id="GO:0006744">
    <property type="term" value="P:ubiquinone biosynthetic process"/>
    <property type="evidence" value="ECO:0007669"/>
    <property type="project" value="UniProtKB-UniRule"/>
</dbReference>
<comment type="function">
    <text evidence="8">Catalyzes the hydroxylation of 2-nonaprenyl-3-methyl-6-methoxy-1,4-benzoquinol during ubiquinone biosynthesis.</text>
</comment>
<evidence type="ECO:0000256" key="7">
    <source>
        <dbReference type="ARBA" id="ARBA00023136"/>
    </source>
</evidence>
<dbReference type="AlphaFoldDB" id="A0A1W6N4R4"/>
<evidence type="ECO:0000313" key="10">
    <source>
        <dbReference type="Proteomes" id="UP000237351"/>
    </source>
</evidence>
<dbReference type="EC" id="1.14.99.60" evidence="8"/>